<evidence type="ECO:0000256" key="1">
    <source>
        <dbReference type="SAM" id="MobiDB-lite"/>
    </source>
</evidence>
<name>A0ABW2SMD3_9ACTO</name>
<gene>
    <name evidence="2" type="ORF">ACFQWG_05660</name>
</gene>
<protein>
    <recommendedName>
        <fullName evidence="4">DNA-binding protein</fullName>
    </recommendedName>
</protein>
<organism evidence="2 3">
    <name type="scientific">Schaalia naturae</name>
    <dbReference type="NCBI Taxonomy" id="635203"/>
    <lineage>
        <taxon>Bacteria</taxon>
        <taxon>Bacillati</taxon>
        <taxon>Actinomycetota</taxon>
        <taxon>Actinomycetes</taxon>
        <taxon>Actinomycetales</taxon>
        <taxon>Actinomycetaceae</taxon>
        <taxon>Schaalia</taxon>
    </lineage>
</organism>
<dbReference type="RefSeq" id="WP_380973001.1">
    <property type="nucleotide sequence ID" value="NZ_JBHTEF010000001.1"/>
</dbReference>
<proteinExistence type="predicted"/>
<keyword evidence="3" id="KW-1185">Reference proteome</keyword>
<comment type="caution">
    <text evidence="2">The sequence shown here is derived from an EMBL/GenBank/DDBJ whole genome shotgun (WGS) entry which is preliminary data.</text>
</comment>
<dbReference type="EMBL" id="JBHTEF010000001">
    <property type="protein sequence ID" value="MFC7580693.1"/>
    <property type="molecule type" value="Genomic_DNA"/>
</dbReference>
<evidence type="ECO:0008006" key="4">
    <source>
        <dbReference type="Google" id="ProtNLM"/>
    </source>
</evidence>
<evidence type="ECO:0000313" key="2">
    <source>
        <dbReference type="EMBL" id="MFC7580693.1"/>
    </source>
</evidence>
<sequence length="185" mass="20772">MRRLTSSERDLLDAIEHALLSRRASAITPETIAQAAHLVRSMTDPRPQMEDLVGPVCTTADVGEWLGITRQGINKAVRENRILAIQSPSTTWYYPTWQLLDDHSVVPQMSQVLGRLVDRVDQLTAARWFWTASAALEGATPARWLTDQRDIHAVVRAAESYAKRQANRQSDRPLYDPEIATASRA</sequence>
<reference evidence="3" key="1">
    <citation type="journal article" date="2019" name="Int. J. Syst. Evol. Microbiol.">
        <title>The Global Catalogue of Microorganisms (GCM) 10K type strain sequencing project: providing services to taxonomists for standard genome sequencing and annotation.</title>
        <authorList>
            <consortium name="The Broad Institute Genomics Platform"/>
            <consortium name="The Broad Institute Genome Sequencing Center for Infectious Disease"/>
            <person name="Wu L."/>
            <person name="Ma J."/>
        </authorList>
    </citation>
    <scope>NUCLEOTIDE SEQUENCE [LARGE SCALE GENOMIC DNA]</scope>
    <source>
        <strain evidence="3">CCUG 56698</strain>
    </source>
</reference>
<accession>A0ABW2SMD3</accession>
<feature type="region of interest" description="Disordered" evidence="1">
    <location>
        <begin position="164"/>
        <end position="185"/>
    </location>
</feature>
<evidence type="ECO:0000313" key="3">
    <source>
        <dbReference type="Proteomes" id="UP001596527"/>
    </source>
</evidence>
<dbReference type="Proteomes" id="UP001596527">
    <property type="component" value="Unassembled WGS sequence"/>
</dbReference>